<dbReference type="InterPro" id="IPR050397">
    <property type="entry name" value="Env_Response_Regulators"/>
</dbReference>
<evidence type="ECO:0000313" key="6">
    <source>
        <dbReference type="EMBL" id="OSM00254.1"/>
    </source>
</evidence>
<dbReference type="GO" id="GO:0005829">
    <property type="term" value="C:cytosol"/>
    <property type="evidence" value="ECO:0007669"/>
    <property type="project" value="TreeGrafter"/>
</dbReference>
<dbReference type="SUPFAM" id="SSF51206">
    <property type="entry name" value="cAMP-binding domain-like"/>
    <property type="match status" value="1"/>
</dbReference>
<dbReference type="SMART" id="SM00419">
    <property type="entry name" value="HTH_CRP"/>
    <property type="match status" value="1"/>
</dbReference>
<dbReference type="PROSITE" id="PS50042">
    <property type="entry name" value="CNMP_BINDING_3"/>
    <property type="match status" value="1"/>
</dbReference>
<dbReference type="Gene3D" id="1.10.10.10">
    <property type="entry name" value="Winged helix-like DNA-binding domain superfamily/Winged helix DNA-binding domain"/>
    <property type="match status" value="1"/>
</dbReference>
<evidence type="ECO:0000256" key="1">
    <source>
        <dbReference type="ARBA" id="ARBA00023015"/>
    </source>
</evidence>
<dbReference type="InterPro" id="IPR014710">
    <property type="entry name" value="RmlC-like_jellyroll"/>
</dbReference>
<dbReference type="RefSeq" id="WP_085446813.1">
    <property type="nucleotide sequence ID" value="NZ_LVJN01000021.1"/>
</dbReference>
<organism evidence="6 7">
    <name type="scientific">Magnetofaba australis IT-1</name>
    <dbReference type="NCBI Taxonomy" id="1434232"/>
    <lineage>
        <taxon>Bacteria</taxon>
        <taxon>Pseudomonadati</taxon>
        <taxon>Pseudomonadota</taxon>
        <taxon>Magnetococcia</taxon>
        <taxon>Magnetococcales</taxon>
        <taxon>Magnetococcaceae</taxon>
        <taxon>Magnetofaba</taxon>
    </lineage>
</organism>
<dbReference type="STRING" id="1434232.MAIT1_00726"/>
<feature type="domain" description="HTH crp-type" evidence="5">
    <location>
        <begin position="143"/>
        <end position="213"/>
    </location>
</feature>
<dbReference type="Pfam" id="PF13545">
    <property type="entry name" value="HTH_Crp_2"/>
    <property type="match status" value="1"/>
</dbReference>
<dbReference type="PROSITE" id="PS51063">
    <property type="entry name" value="HTH_CRP_2"/>
    <property type="match status" value="1"/>
</dbReference>
<dbReference type="InterPro" id="IPR012318">
    <property type="entry name" value="HTH_CRP"/>
</dbReference>
<keyword evidence="2" id="KW-0238">DNA-binding</keyword>
<reference evidence="6 7" key="1">
    <citation type="journal article" date="2016" name="BMC Genomics">
        <title>Combined genomic and structural analyses of a cultured magnetotactic bacterium reveals its niche adaptation to a dynamic environment.</title>
        <authorList>
            <person name="Araujo A.C."/>
            <person name="Morillo V."/>
            <person name="Cypriano J."/>
            <person name="Teixeira L.C."/>
            <person name="Leao P."/>
            <person name="Lyra S."/>
            <person name="Almeida L.G."/>
            <person name="Bazylinski D.A."/>
            <person name="Vasconcellos A.T."/>
            <person name="Abreu F."/>
            <person name="Lins U."/>
        </authorList>
    </citation>
    <scope>NUCLEOTIDE SEQUENCE [LARGE SCALE GENOMIC DNA]</scope>
    <source>
        <strain evidence="6 7">IT-1</strain>
    </source>
</reference>
<evidence type="ECO:0000259" key="4">
    <source>
        <dbReference type="PROSITE" id="PS50042"/>
    </source>
</evidence>
<gene>
    <name evidence="6" type="ORF">MAIT1_00726</name>
</gene>
<dbReference type="PANTHER" id="PTHR24567">
    <property type="entry name" value="CRP FAMILY TRANSCRIPTIONAL REGULATORY PROTEIN"/>
    <property type="match status" value="1"/>
</dbReference>
<keyword evidence="1" id="KW-0805">Transcription regulation</keyword>
<evidence type="ECO:0000313" key="7">
    <source>
        <dbReference type="Proteomes" id="UP000194003"/>
    </source>
</evidence>
<keyword evidence="3" id="KW-0804">Transcription</keyword>
<dbReference type="SUPFAM" id="SSF46785">
    <property type="entry name" value="Winged helix' DNA-binding domain"/>
    <property type="match status" value="1"/>
</dbReference>
<evidence type="ECO:0000256" key="3">
    <source>
        <dbReference type="ARBA" id="ARBA00023163"/>
    </source>
</evidence>
<dbReference type="GO" id="GO:0003700">
    <property type="term" value="F:DNA-binding transcription factor activity"/>
    <property type="evidence" value="ECO:0007669"/>
    <property type="project" value="TreeGrafter"/>
</dbReference>
<dbReference type="Proteomes" id="UP000194003">
    <property type="component" value="Unassembled WGS sequence"/>
</dbReference>
<feature type="domain" description="Cyclic nucleotide-binding" evidence="4">
    <location>
        <begin position="8"/>
        <end position="129"/>
    </location>
</feature>
<dbReference type="OrthoDB" id="190787at2"/>
<dbReference type="PANTHER" id="PTHR24567:SF74">
    <property type="entry name" value="HTH-TYPE TRANSCRIPTIONAL REGULATOR ARCR"/>
    <property type="match status" value="1"/>
</dbReference>
<keyword evidence="7" id="KW-1185">Reference proteome</keyword>
<evidence type="ECO:0000259" key="5">
    <source>
        <dbReference type="PROSITE" id="PS51063"/>
    </source>
</evidence>
<dbReference type="InterPro" id="IPR000595">
    <property type="entry name" value="cNMP-bd_dom"/>
</dbReference>
<dbReference type="Gene3D" id="2.60.120.10">
    <property type="entry name" value="Jelly Rolls"/>
    <property type="match status" value="1"/>
</dbReference>
<evidence type="ECO:0000256" key="2">
    <source>
        <dbReference type="ARBA" id="ARBA00023125"/>
    </source>
</evidence>
<dbReference type="InterPro" id="IPR036390">
    <property type="entry name" value="WH_DNA-bd_sf"/>
</dbReference>
<sequence length="216" mass="24349">MLPLENPLIANLPQPQRERLAARIATRRLAEGEILFHQDDPADAFYIVITGVIKLFRLSPDGGEKVVELINPGQSFAEALMFVGEKRYPVSAQAMADAQVAEIPGDLYLKLMRECPESCFTLLGDLSRRLHGLLMELDRVTLQRSRERLLTWLREEANKTVEGGDTVRLTVSKRVLAARLSFQPETLSRLLRTLKSEGVIREQGDAIILLRDDDPF</sequence>
<dbReference type="GO" id="GO:0003677">
    <property type="term" value="F:DNA binding"/>
    <property type="evidence" value="ECO:0007669"/>
    <property type="project" value="UniProtKB-KW"/>
</dbReference>
<dbReference type="InterPro" id="IPR036388">
    <property type="entry name" value="WH-like_DNA-bd_sf"/>
</dbReference>
<dbReference type="SMART" id="SM00100">
    <property type="entry name" value="cNMP"/>
    <property type="match status" value="1"/>
</dbReference>
<dbReference type="AlphaFoldDB" id="A0A1Y2K0C8"/>
<proteinExistence type="predicted"/>
<dbReference type="InterPro" id="IPR018490">
    <property type="entry name" value="cNMP-bd_dom_sf"/>
</dbReference>
<dbReference type="Pfam" id="PF00027">
    <property type="entry name" value="cNMP_binding"/>
    <property type="match status" value="1"/>
</dbReference>
<name>A0A1Y2K0C8_9PROT</name>
<dbReference type="CDD" id="cd00038">
    <property type="entry name" value="CAP_ED"/>
    <property type="match status" value="1"/>
</dbReference>
<accession>A0A1Y2K0C8</accession>
<comment type="caution">
    <text evidence="6">The sequence shown here is derived from an EMBL/GenBank/DDBJ whole genome shotgun (WGS) entry which is preliminary data.</text>
</comment>
<dbReference type="EMBL" id="LVJN01000021">
    <property type="protein sequence ID" value="OSM00254.1"/>
    <property type="molecule type" value="Genomic_DNA"/>
</dbReference>
<protein>
    <submittedName>
        <fullName evidence="6">Putative Crp/FNR family transcriptional regulator</fullName>
    </submittedName>
</protein>